<dbReference type="SMART" id="SM00382">
    <property type="entry name" value="AAA"/>
    <property type="match status" value="1"/>
</dbReference>
<dbReference type="InterPro" id="IPR003593">
    <property type="entry name" value="AAA+_ATPase"/>
</dbReference>
<dbReference type="PANTHER" id="PTHR43553">
    <property type="entry name" value="HEAVY METAL TRANSPORTER"/>
    <property type="match status" value="1"/>
</dbReference>
<dbReference type="Proteomes" id="UP000643610">
    <property type="component" value="Unassembled WGS sequence"/>
</dbReference>
<dbReference type="InterPro" id="IPR050095">
    <property type="entry name" value="ECF_ABC_transporter_ATP-bd"/>
</dbReference>
<organism evidence="6 7">
    <name type="scientific">Undibacterium amnicola</name>
    <dbReference type="NCBI Taxonomy" id="1834038"/>
    <lineage>
        <taxon>Bacteria</taxon>
        <taxon>Pseudomonadati</taxon>
        <taxon>Pseudomonadota</taxon>
        <taxon>Betaproteobacteria</taxon>
        <taxon>Burkholderiales</taxon>
        <taxon>Oxalobacteraceae</taxon>
        <taxon>Undibacterium</taxon>
    </lineage>
</organism>
<keyword evidence="2" id="KW-0472">Membrane</keyword>
<feature type="domain" description="AAA+ ATPase" evidence="5">
    <location>
        <begin position="31"/>
        <end position="492"/>
    </location>
</feature>
<evidence type="ECO:0000256" key="1">
    <source>
        <dbReference type="ARBA" id="ARBA00022448"/>
    </source>
</evidence>
<keyword evidence="7" id="KW-1185">Reference proteome</keyword>
<name>A0ABR6XU42_9BURK</name>
<protein>
    <submittedName>
        <fullName evidence="6">AAA family ATPase</fullName>
    </submittedName>
</protein>
<keyword evidence="4" id="KW-0067">ATP-binding</keyword>
<dbReference type="RefSeq" id="WP_186892047.1">
    <property type="nucleotide sequence ID" value="NZ_JACOFU010000007.1"/>
</dbReference>
<evidence type="ECO:0000313" key="7">
    <source>
        <dbReference type="Proteomes" id="UP000643610"/>
    </source>
</evidence>
<dbReference type="InterPro" id="IPR027417">
    <property type="entry name" value="P-loop_NTPase"/>
</dbReference>
<evidence type="ECO:0000256" key="4">
    <source>
        <dbReference type="ARBA" id="ARBA00022840"/>
    </source>
</evidence>
<dbReference type="Gene3D" id="3.40.50.300">
    <property type="entry name" value="P-loop containing nucleotide triphosphate hydrolases"/>
    <property type="match status" value="2"/>
</dbReference>
<dbReference type="InterPro" id="IPR026866">
    <property type="entry name" value="CR006_AAA"/>
</dbReference>
<keyword evidence="2" id="KW-1003">Cell membrane</keyword>
<evidence type="ECO:0000256" key="2">
    <source>
        <dbReference type="ARBA" id="ARBA00022475"/>
    </source>
</evidence>
<evidence type="ECO:0000313" key="6">
    <source>
        <dbReference type="EMBL" id="MBC3833008.1"/>
    </source>
</evidence>
<dbReference type="EMBL" id="JACOFU010000007">
    <property type="protein sequence ID" value="MBC3833008.1"/>
    <property type="molecule type" value="Genomic_DNA"/>
</dbReference>
<keyword evidence="1" id="KW-0813">Transport</keyword>
<evidence type="ECO:0000256" key="3">
    <source>
        <dbReference type="ARBA" id="ARBA00022741"/>
    </source>
</evidence>
<gene>
    <name evidence="6" type="ORF">H8K33_15975</name>
</gene>
<comment type="caution">
    <text evidence="6">The sequence shown here is derived from an EMBL/GenBank/DDBJ whole genome shotgun (WGS) entry which is preliminary data.</text>
</comment>
<dbReference type="SUPFAM" id="SSF52540">
    <property type="entry name" value="P-loop containing nucleoside triphosphate hydrolases"/>
    <property type="match status" value="1"/>
</dbReference>
<keyword evidence="3" id="KW-0547">Nucleotide-binding</keyword>
<evidence type="ECO:0000259" key="5">
    <source>
        <dbReference type="SMART" id="SM00382"/>
    </source>
</evidence>
<proteinExistence type="predicted"/>
<dbReference type="InterPro" id="IPR003439">
    <property type="entry name" value="ABC_transporter-like_ATP-bd"/>
</dbReference>
<reference evidence="6 7" key="1">
    <citation type="submission" date="2020-08" db="EMBL/GenBank/DDBJ databases">
        <title>Novel species isolated from subtropical streams in China.</title>
        <authorList>
            <person name="Lu H."/>
        </authorList>
    </citation>
    <scope>NUCLEOTIDE SEQUENCE [LARGE SCALE GENOMIC DNA]</scope>
    <source>
        <strain evidence="6 7">KCTC 52442</strain>
    </source>
</reference>
<sequence>MKITFNKLMKKNIFCDEFKNLTQNNEIEFNKNKVVVIYGPNGTGKTSLAKVLARDSDTEYSVKIDANTIDQSEAPFAHVISDQNDRNIIQGSTEDFILGDNIRREYELKNNINQTFQLLFDSKLSTLLKTEFGISTKNSLFDSLFTNSDFFQQISDIANNKSKGKTIDRKKFIEFYRGRILEEITSPETEKLKFFIEDYKLRESAIRVFLDQIFNLDDDEKAILKIEQNEDAIKILNKFHYLQECVVCDHEIDSNATLKKKKGQQEMLATSLSEKTNKVINGIIAKLPQTDPFGITATLRSALLSGDSGPIAETKKNIEKCIEAYPVLILNRFIETVLESGVIALWDEYQTLTKEKPKFENEDVIFIEQFLNDCLDKKITLIRDQDNNLRLLLGTDEFLNADRKNLSLSNGEQNFLSLAFELLKAQKVPQEIIVLDDPISSFDSIYKNKIAYAILKLLNAKKTIILTHNTDLIKLLEHQMQKCFKLYYLNNTQSEENGFIFVNEKETEILLYIPKFLDLLRGPIKAEIVDELAFLVSITPFLRGCAQVFNMPEEKNSLTKVMHGYQTEKVNLSDIYRKIIGDGVIEGSYEVSADDITKLNCDNPIAIKKENYPLLHKTLIHTFTYLFLRLNTEKNLVSKFDVNTKNFDMLSNIITAAFPGSDEASVKNRVFFLSRKTLLNEFNHFEMDMNIFQPAIDITNQALTNEKNQILATLATL</sequence>
<accession>A0ABR6XU42</accession>
<dbReference type="Pfam" id="PF00005">
    <property type="entry name" value="ABC_tran"/>
    <property type="match status" value="1"/>
</dbReference>
<dbReference type="Pfam" id="PF13166">
    <property type="entry name" value="AAA_13"/>
    <property type="match status" value="1"/>
</dbReference>